<accession>A0ABY7KPT6</accession>
<proteinExistence type="predicted"/>
<name>A0ABY7KPT6_9ACTN</name>
<dbReference type="Gene3D" id="3.30.450.40">
    <property type="match status" value="1"/>
</dbReference>
<gene>
    <name evidence="2" type="ORF">STRCI_006904</name>
</gene>
<reference evidence="2" key="1">
    <citation type="submission" date="2022-12" db="EMBL/GenBank/DDBJ databases">
        <authorList>
            <person name="Ruckert C."/>
            <person name="Busche T."/>
            <person name="Kalinowski J."/>
            <person name="Wittmann C."/>
        </authorList>
    </citation>
    <scope>NUCLEOTIDE SEQUENCE</scope>
    <source>
        <strain evidence="2">DSM 40467</strain>
    </source>
</reference>
<dbReference type="Pfam" id="PF01590">
    <property type="entry name" value="GAF"/>
    <property type="match status" value="1"/>
</dbReference>
<dbReference type="RefSeq" id="WP_269662887.1">
    <property type="nucleotide sequence ID" value="NZ_CP114413.1"/>
</dbReference>
<dbReference type="Proteomes" id="UP001164439">
    <property type="component" value="Chromosome"/>
</dbReference>
<dbReference type="EMBL" id="CP114413">
    <property type="protein sequence ID" value="WAZ25407.1"/>
    <property type="molecule type" value="Genomic_DNA"/>
</dbReference>
<dbReference type="PANTHER" id="PTHR43102">
    <property type="entry name" value="SLR1143 PROTEIN"/>
    <property type="match status" value="1"/>
</dbReference>
<dbReference type="SMART" id="SM00065">
    <property type="entry name" value="GAF"/>
    <property type="match status" value="1"/>
</dbReference>
<protein>
    <submittedName>
        <fullName evidence="2">GAF domain-containing protein</fullName>
    </submittedName>
</protein>
<dbReference type="PANTHER" id="PTHR43102:SF2">
    <property type="entry name" value="GAF DOMAIN-CONTAINING PROTEIN"/>
    <property type="match status" value="1"/>
</dbReference>
<evidence type="ECO:0000313" key="3">
    <source>
        <dbReference type="Proteomes" id="UP001164439"/>
    </source>
</evidence>
<evidence type="ECO:0000313" key="2">
    <source>
        <dbReference type="EMBL" id="WAZ25407.1"/>
    </source>
</evidence>
<sequence>MSYDPPRPAGRLLLTPEDKEAPARARRLRGLGLGERTDPALDTFAGCLAEATGAPYAMVNFLDEHRQFFAGLRRPAGGSYRKADGTSPEVGRWLPRDHGFCPHVVVRRKALVLEDVLDYPRFAGNPVVDEFGIRSYLGAPLIDSTGMVLGTVCVADLAPRAWGRTGLETIKSAAADLVVRLERRESDGLGP</sequence>
<dbReference type="InterPro" id="IPR003018">
    <property type="entry name" value="GAF"/>
</dbReference>
<dbReference type="SUPFAM" id="SSF55781">
    <property type="entry name" value="GAF domain-like"/>
    <property type="match status" value="1"/>
</dbReference>
<feature type="domain" description="GAF" evidence="1">
    <location>
        <begin position="36"/>
        <end position="191"/>
    </location>
</feature>
<evidence type="ECO:0000259" key="1">
    <source>
        <dbReference type="SMART" id="SM00065"/>
    </source>
</evidence>
<keyword evidence="3" id="KW-1185">Reference proteome</keyword>
<organism evidence="2 3">
    <name type="scientific">Streptomyces cinnabarinus</name>
    <dbReference type="NCBI Taxonomy" id="67287"/>
    <lineage>
        <taxon>Bacteria</taxon>
        <taxon>Bacillati</taxon>
        <taxon>Actinomycetota</taxon>
        <taxon>Actinomycetes</taxon>
        <taxon>Kitasatosporales</taxon>
        <taxon>Streptomycetaceae</taxon>
        <taxon>Streptomyces</taxon>
    </lineage>
</organism>
<dbReference type="InterPro" id="IPR029016">
    <property type="entry name" value="GAF-like_dom_sf"/>
</dbReference>